<proteinExistence type="predicted"/>
<evidence type="ECO:0000313" key="3">
    <source>
        <dbReference type="Proteomes" id="UP000250642"/>
    </source>
</evidence>
<dbReference type="Gene3D" id="1.50.10.10">
    <property type="match status" value="1"/>
</dbReference>
<dbReference type="RefSeq" id="WP_113054907.1">
    <property type="nucleotide sequence ID" value="NZ_QEVW01000014.1"/>
</dbReference>
<reference evidence="2 3" key="1">
    <citation type="submission" date="2018-04" db="EMBL/GenBank/DDBJ databases">
        <title>Paenibacillus taichungensis Genome sequencing and assembly.</title>
        <authorList>
            <person name="Xu J."/>
            <person name="Rensing C."/>
            <person name="Mazhar H.S."/>
        </authorList>
    </citation>
    <scope>NUCLEOTIDE SEQUENCE [LARGE SCALE GENOMIC DNA]</scope>
    <source>
        <strain evidence="2 3">NC1</strain>
    </source>
</reference>
<dbReference type="GO" id="GO:0005975">
    <property type="term" value="P:carbohydrate metabolic process"/>
    <property type="evidence" value="ECO:0007669"/>
    <property type="project" value="InterPro"/>
</dbReference>
<dbReference type="InterPro" id="IPR054491">
    <property type="entry name" value="MGH1-like_GH"/>
</dbReference>
<organism evidence="2 3">
    <name type="scientific">Paenibacillus taichungensis</name>
    <dbReference type="NCBI Taxonomy" id="484184"/>
    <lineage>
        <taxon>Bacteria</taxon>
        <taxon>Bacillati</taxon>
        <taxon>Bacillota</taxon>
        <taxon>Bacilli</taxon>
        <taxon>Bacillales</taxon>
        <taxon>Paenibacillaceae</taxon>
        <taxon>Paenibacillus</taxon>
    </lineage>
</organism>
<dbReference type="AlphaFoldDB" id="A0A329QKR6"/>
<name>A0A329QKR6_9BACL</name>
<feature type="domain" description="Mannosylglycerate hydrolase MGH1-like glycoside hydrolase" evidence="1">
    <location>
        <begin position="204"/>
        <end position="293"/>
    </location>
</feature>
<gene>
    <name evidence="2" type="ORF">DC345_21905</name>
</gene>
<comment type="caution">
    <text evidence="2">The sequence shown here is derived from an EMBL/GenBank/DDBJ whole genome shotgun (WGS) entry which is preliminary data.</text>
</comment>
<dbReference type="EMBL" id="QEVW01000014">
    <property type="protein sequence ID" value="RAW12934.1"/>
    <property type="molecule type" value="Genomic_DNA"/>
</dbReference>
<dbReference type="InterPro" id="IPR012341">
    <property type="entry name" value="6hp_glycosidase-like_sf"/>
</dbReference>
<dbReference type="InterPro" id="IPR008928">
    <property type="entry name" value="6-hairpin_glycosidase_sf"/>
</dbReference>
<evidence type="ECO:0000313" key="2">
    <source>
        <dbReference type="EMBL" id="RAW12934.1"/>
    </source>
</evidence>
<dbReference type="SUPFAM" id="SSF48208">
    <property type="entry name" value="Six-hairpin glycosidases"/>
    <property type="match status" value="1"/>
</dbReference>
<sequence length="462" mass="52545">MPYEREVESQAGAVTFQSSDKELNEGFVWAKRQALEYAHFGEDPVGLWYEAALPAREAFCIRDVMHHSTGAAVLGLRFHTKNMIMHFAENIAESRDWCTYWEINKDNVPAPVDYESDEDFWYNLPANFDIIDASLRQYLWTGDNYYLNNSKLLDFFSLTLNEYTNTWDKDGDGVLEYYPEYGRRGLATFNEAGHQPLIGGDMIAAQIAGYRAFVHLARLRGQTEIAEVYATKAQDLKQRYEQEWWNEEEGRFFGAKLQDHSFLTGYNAEGTFLPLYYGSVSEQEKLHKALEDVKIHRVANVEGKTYLPDIFYRYGQNEEAFSELKELINPSLERRDYPEVSYCVIGSVAAGLMGITGNGASVISTLPRLAHSLEWAEMGNIPILDRDIRVKHKGNTESEVTLQSGKPFVWKVAFPVNTETLYHNGIAVAAEQETNEGGELISFISVKVAEDEIHRVSIAQEG</sequence>
<dbReference type="Pfam" id="PF22422">
    <property type="entry name" value="MGH1-like_GH"/>
    <property type="match status" value="1"/>
</dbReference>
<dbReference type="Proteomes" id="UP000250642">
    <property type="component" value="Unassembled WGS sequence"/>
</dbReference>
<accession>A0A329QKR6</accession>
<evidence type="ECO:0000259" key="1">
    <source>
        <dbReference type="Pfam" id="PF22422"/>
    </source>
</evidence>
<protein>
    <recommendedName>
        <fullName evidence="1">Mannosylglycerate hydrolase MGH1-like glycoside hydrolase domain-containing protein</fullName>
    </recommendedName>
</protein>